<dbReference type="PRINTS" id="PR01805">
    <property type="entry name" value="VACJLIPOPROT"/>
</dbReference>
<evidence type="ECO:0000313" key="4">
    <source>
        <dbReference type="Proteomes" id="UP001247754"/>
    </source>
</evidence>
<keyword evidence="4" id="KW-1185">Reference proteome</keyword>
<dbReference type="EMBL" id="JAVKPH010000010">
    <property type="protein sequence ID" value="MDR5653037.1"/>
    <property type="molecule type" value="Genomic_DNA"/>
</dbReference>
<dbReference type="RefSeq" id="WP_310457277.1">
    <property type="nucleotide sequence ID" value="NZ_JAVKPH010000010.1"/>
</dbReference>
<evidence type="ECO:0000256" key="1">
    <source>
        <dbReference type="ARBA" id="ARBA00010634"/>
    </source>
</evidence>
<evidence type="ECO:0000313" key="3">
    <source>
        <dbReference type="EMBL" id="MDR5653037.1"/>
    </source>
</evidence>
<dbReference type="PANTHER" id="PTHR30035:SF3">
    <property type="entry name" value="INTERMEMBRANE PHOSPHOLIPID TRANSPORT SYSTEM LIPOPROTEIN MLAA"/>
    <property type="match status" value="1"/>
</dbReference>
<dbReference type="PANTHER" id="PTHR30035">
    <property type="entry name" value="LIPOPROTEIN VACJ-RELATED"/>
    <property type="match status" value="1"/>
</dbReference>
<name>A0ABU1F837_9RHOB</name>
<organism evidence="3 4">
    <name type="scientific">Ruixingdingia sedimenti</name>
    <dbReference type="NCBI Taxonomy" id="3073604"/>
    <lineage>
        <taxon>Bacteria</taxon>
        <taxon>Pseudomonadati</taxon>
        <taxon>Pseudomonadota</taxon>
        <taxon>Alphaproteobacteria</taxon>
        <taxon>Rhodobacterales</taxon>
        <taxon>Paracoccaceae</taxon>
        <taxon>Ruixingdingia</taxon>
    </lineage>
</organism>
<keyword evidence="2" id="KW-0732">Signal</keyword>
<protein>
    <submittedName>
        <fullName evidence="3">VacJ family lipoprotein</fullName>
    </submittedName>
</protein>
<evidence type="ECO:0000256" key="2">
    <source>
        <dbReference type="ARBA" id="ARBA00022729"/>
    </source>
</evidence>
<comment type="caution">
    <text evidence="3">The sequence shown here is derived from an EMBL/GenBank/DDBJ whole genome shotgun (WGS) entry which is preliminary data.</text>
</comment>
<reference evidence="3 4" key="1">
    <citation type="submission" date="2023-09" db="EMBL/GenBank/DDBJ databases">
        <title>Xinfangfangia sedmenti sp. nov., isolated the sedment.</title>
        <authorList>
            <person name="Xu L."/>
        </authorList>
    </citation>
    <scope>NUCLEOTIDE SEQUENCE [LARGE SCALE GENOMIC DNA]</scope>
    <source>
        <strain evidence="3 4">LG-4</strain>
    </source>
</reference>
<dbReference type="InterPro" id="IPR007428">
    <property type="entry name" value="MlaA"/>
</dbReference>
<dbReference type="Pfam" id="PF04333">
    <property type="entry name" value="MlaA"/>
    <property type="match status" value="1"/>
</dbReference>
<sequence>MEHRSLPPDFPSLSSRFRRGAAGLVLAGMTVLAGCAAPPAPDVNDPYEAANRRTHEFNRSLDRALVRPAATAYVTVLPAPVTQGVSNFAGNLGLPSTVANALLQARFADAAHNTSRFLVNSTIGIGGLFDPAGAMGLTEREADFGGTLHAWGMGEGAYLELPFIGPSTERDALGLVVDTLADPLDHMLPKPERYYAKAAKIGSKLGDRGRYADTVDSILYESADSYAQARLLYLQNRRYELGQEVSDDAFVDPYEDIYAD</sequence>
<accession>A0ABU1F837</accession>
<keyword evidence="3" id="KW-0449">Lipoprotein</keyword>
<comment type="similarity">
    <text evidence="1">Belongs to the MlaA family.</text>
</comment>
<gene>
    <name evidence="3" type="ORF">RGD00_10500</name>
</gene>
<dbReference type="PROSITE" id="PS51257">
    <property type="entry name" value="PROKAR_LIPOPROTEIN"/>
    <property type="match status" value="1"/>
</dbReference>
<dbReference type="Proteomes" id="UP001247754">
    <property type="component" value="Unassembled WGS sequence"/>
</dbReference>
<proteinExistence type="inferred from homology"/>